<dbReference type="EMBL" id="JACHXU010000007">
    <property type="protein sequence ID" value="MBB3206681.1"/>
    <property type="molecule type" value="Genomic_DNA"/>
</dbReference>
<keyword evidence="2" id="KW-0812">Transmembrane</keyword>
<evidence type="ECO:0000313" key="3">
    <source>
        <dbReference type="EMBL" id="MBB3206681.1"/>
    </source>
</evidence>
<reference evidence="3 4" key="1">
    <citation type="submission" date="2020-08" db="EMBL/GenBank/DDBJ databases">
        <title>Genomic Encyclopedia of Type Strains, Phase III (KMG-III): the genomes of soil and plant-associated and newly described type strains.</title>
        <authorList>
            <person name="Whitman W."/>
        </authorList>
    </citation>
    <scope>NUCLEOTIDE SEQUENCE [LARGE SCALE GENOMIC DNA]</scope>
    <source>
        <strain evidence="3 4">CECT 8075</strain>
    </source>
</reference>
<keyword evidence="4" id="KW-1185">Reference proteome</keyword>
<feature type="compositionally biased region" description="Pro residues" evidence="1">
    <location>
        <begin position="471"/>
        <end position="481"/>
    </location>
</feature>
<evidence type="ECO:0000256" key="1">
    <source>
        <dbReference type="SAM" id="MobiDB-lite"/>
    </source>
</evidence>
<feature type="region of interest" description="Disordered" evidence="1">
    <location>
        <begin position="1"/>
        <end position="21"/>
    </location>
</feature>
<feature type="compositionally biased region" description="Acidic residues" evidence="1">
    <location>
        <begin position="258"/>
        <end position="271"/>
    </location>
</feature>
<feature type="compositionally biased region" description="Low complexity" evidence="1">
    <location>
        <begin position="534"/>
        <end position="550"/>
    </location>
</feature>
<feature type="region of interest" description="Disordered" evidence="1">
    <location>
        <begin position="236"/>
        <end position="285"/>
    </location>
</feature>
<evidence type="ECO:0000256" key="2">
    <source>
        <dbReference type="SAM" id="Phobius"/>
    </source>
</evidence>
<keyword evidence="2" id="KW-1133">Transmembrane helix</keyword>
<feature type="region of interest" description="Disordered" evidence="1">
    <location>
        <begin position="465"/>
        <end position="556"/>
    </location>
</feature>
<name>A0A7W5DY53_9BACT</name>
<organism evidence="3 4">
    <name type="scientific">Aporhodopirellula rubra</name>
    <dbReference type="NCBI Taxonomy" id="980271"/>
    <lineage>
        <taxon>Bacteria</taxon>
        <taxon>Pseudomonadati</taxon>
        <taxon>Planctomycetota</taxon>
        <taxon>Planctomycetia</taxon>
        <taxon>Pirellulales</taxon>
        <taxon>Pirellulaceae</taxon>
        <taxon>Aporhodopirellula</taxon>
    </lineage>
</organism>
<gene>
    <name evidence="3" type="ORF">FHS27_002493</name>
</gene>
<keyword evidence="2" id="KW-0472">Membrane</keyword>
<sequence>MSASRSPSVDALSAPSKKSSAVRSTKIKSSSEFCGTKYAVVSIVSLMSLVVSGCMGFDTEYGASTGASGQQSVNGFGAFRALLQQAPDETPAPDASEAASPREMKTRDLVRLSVREEQNDAIVWVPNEWAPINETSVRKWMERWLTQGNHTLVFIVPDGGSTEEYFHVAAEVAPPKQRLEYRRRLAREINERLLTDAGRESIRVKDWFAADALPYRVRLSDRRVCDFDLEPYVEPRSRNAAASGNELSELDWDKGADDDNDDEQSDAEDDTPVQPETRRFDPLLQETVSVPGGKSSLTTLLRIMDERWGDSRILVVASGGLLTNFAMTSDAAQEMAKTIRDEIRFAASTTDEESSDSALRVSFLASDQFPIPISTVKPGIPKSKGWELMTEMPLSLINMHVAFLGVVLCLMLLPVFGRPRRVRYNRVTHFGNHLSAMATLMRRGGGKEYAQERISQYLRHVRGETSGPWVLPEPVPPPSVASPPNEGAANSGPPDAESPQTVPSAAGDAVDSDAVVASEPSGATKRDMAATNSAATETADDPGTPTTDAESSVKES</sequence>
<proteinExistence type="predicted"/>
<protein>
    <submittedName>
        <fullName evidence="3">Uncharacterized protein</fullName>
    </submittedName>
</protein>
<dbReference type="Proteomes" id="UP000536179">
    <property type="component" value="Unassembled WGS sequence"/>
</dbReference>
<feature type="transmembrane region" description="Helical" evidence="2">
    <location>
        <begin position="397"/>
        <end position="416"/>
    </location>
</feature>
<feature type="compositionally biased region" description="Low complexity" evidence="1">
    <location>
        <begin position="504"/>
        <end position="518"/>
    </location>
</feature>
<accession>A0A7W5DY53</accession>
<comment type="caution">
    <text evidence="3">The sequence shown here is derived from an EMBL/GenBank/DDBJ whole genome shotgun (WGS) entry which is preliminary data.</text>
</comment>
<evidence type="ECO:0000313" key="4">
    <source>
        <dbReference type="Proteomes" id="UP000536179"/>
    </source>
</evidence>
<dbReference type="AlphaFoldDB" id="A0A7W5DY53"/>